<feature type="domain" description="Aminoglycoside phosphotransferase" evidence="1">
    <location>
        <begin position="20"/>
        <end position="232"/>
    </location>
</feature>
<evidence type="ECO:0000259" key="1">
    <source>
        <dbReference type="Pfam" id="PF01636"/>
    </source>
</evidence>
<evidence type="ECO:0000313" key="2">
    <source>
        <dbReference type="EMBL" id="BBY16782.1"/>
    </source>
</evidence>
<dbReference type="AlphaFoldDB" id="A0AAD1MUV7"/>
<dbReference type="InterPro" id="IPR002575">
    <property type="entry name" value="Aminoglycoside_PTrfase"/>
</dbReference>
<sequence>MSDLDVEALSTRLATLGISDVQPLAGGASSLTFRASQGMRPVVVKVAPPGHDPVGHRDVLRQARIIEALAATDVPVPEVLGTDRGAPPEVPPLFVMSLAEGEAFEPLFDAAAAPHDSVPDRYRSAARVMAALHRVTPAELGLTGEPIGDACAEVDRWSATLQTVDPHLVPDWGRVRDALRASAPAPVRASVVHGDFRLGNLVARGARITAVIDWEIWSVGDPRVDAGWFLVNADPATYRRPSPYVEVVPPIAELAACYTDAVGAAVPDLRWFMALACFKSAATWSLIVKHNRRRSRPRAELEEMASALPGLLRRATDLLG</sequence>
<dbReference type="PANTHER" id="PTHR21310">
    <property type="entry name" value="AMINOGLYCOSIDE PHOSPHOTRANSFERASE-RELATED-RELATED"/>
    <property type="match status" value="1"/>
</dbReference>
<organism evidence="2 3">
    <name type="scientific">Mycolicibacterium litorale</name>
    <dbReference type="NCBI Taxonomy" id="758802"/>
    <lineage>
        <taxon>Bacteria</taxon>
        <taxon>Bacillati</taxon>
        <taxon>Actinomycetota</taxon>
        <taxon>Actinomycetes</taxon>
        <taxon>Mycobacteriales</taxon>
        <taxon>Mycobacteriaceae</taxon>
        <taxon>Mycolicibacterium</taxon>
    </lineage>
</organism>
<dbReference type="Gene3D" id="3.30.200.20">
    <property type="entry name" value="Phosphorylase Kinase, domain 1"/>
    <property type="match status" value="1"/>
</dbReference>
<name>A0AAD1MUV7_9MYCO</name>
<dbReference type="InterPro" id="IPR011009">
    <property type="entry name" value="Kinase-like_dom_sf"/>
</dbReference>
<gene>
    <name evidence="2" type="ORF">MLIT_23740</name>
</gene>
<keyword evidence="3" id="KW-1185">Reference proteome</keyword>
<dbReference type="PANTHER" id="PTHR21310:SF40">
    <property type="entry name" value="AMINOGLYCOSIDE PHOSPHOTRANSFERASE DOMAIN-CONTAINING PROTEIN-RELATED"/>
    <property type="match status" value="1"/>
</dbReference>
<proteinExistence type="predicted"/>
<dbReference type="Gene3D" id="3.90.1200.10">
    <property type="match status" value="1"/>
</dbReference>
<accession>A0AAD1MUV7</accession>
<dbReference type="RefSeq" id="WP_134052988.1">
    <property type="nucleotide sequence ID" value="NZ_AP022586.1"/>
</dbReference>
<dbReference type="Proteomes" id="UP000466607">
    <property type="component" value="Chromosome"/>
</dbReference>
<dbReference type="EMBL" id="AP022586">
    <property type="protein sequence ID" value="BBY16782.1"/>
    <property type="molecule type" value="Genomic_DNA"/>
</dbReference>
<reference evidence="2 3" key="1">
    <citation type="journal article" date="2019" name="Emerg. Microbes Infect.">
        <title>Comprehensive subspecies identification of 175 nontuberculous mycobacteria species based on 7547 genomic profiles.</title>
        <authorList>
            <person name="Matsumoto Y."/>
            <person name="Kinjo T."/>
            <person name="Motooka D."/>
            <person name="Nabeya D."/>
            <person name="Jung N."/>
            <person name="Uechi K."/>
            <person name="Horii T."/>
            <person name="Iida T."/>
            <person name="Fujita J."/>
            <person name="Nakamura S."/>
        </authorList>
    </citation>
    <scope>NUCLEOTIDE SEQUENCE [LARGE SCALE GENOMIC DNA]</scope>
    <source>
        <strain evidence="2 3">JCM 17423</strain>
    </source>
</reference>
<protein>
    <submittedName>
        <fullName evidence="2">Aminoglycoside phosphotransferase</fullName>
    </submittedName>
</protein>
<evidence type="ECO:0000313" key="3">
    <source>
        <dbReference type="Proteomes" id="UP000466607"/>
    </source>
</evidence>
<dbReference type="CDD" id="cd05154">
    <property type="entry name" value="ACAD10_11_N-like"/>
    <property type="match status" value="1"/>
</dbReference>
<dbReference type="SUPFAM" id="SSF56112">
    <property type="entry name" value="Protein kinase-like (PK-like)"/>
    <property type="match status" value="1"/>
</dbReference>
<dbReference type="InterPro" id="IPR051678">
    <property type="entry name" value="AGP_Transferase"/>
</dbReference>
<dbReference type="InterPro" id="IPR041726">
    <property type="entry name" value="ACAD10_11_N"/>
</dbReference>
<dbReference type="Pfam" id="PF01636">
    <property type="entry name" value="APH"/>
    <property type="match status" value="1"/>
</dbReference>